<dbReference type="GO" id="GO:0050071">
    <property type="term" value="F:phosphatidylglycerol lysyltransferase activity"/>
    <property type="evidence" value="ECO:0007669"/>
    <property type="project" value="UniProtKB-EC"/>
</dbReference>
<feature type="transmembrane region" description="Helical" evidence="6">
    <location>
        <begin position="362"/>
        <end position="382"/>
    </location>
</feature>
<evidence type="ECO:0000256" key="3">
    <source>
        <dbReference type="ARBA" id="ARBA00022692"/>
    </source>
</evidence>
<evidence type="ECO:0000256" key="2">
    <source>
        <dbReference type="ARBA" id="ARBA00022475"/>
    </source>
</evidence>
<dbReference type="AlphaFoldDB" id="A0A0R1RP18"/>
<feature type="transmembrane region" description="Helical" evidence="6">
    <location>
        <begin position="138"/>
        <end position="160"/>
    </location>
</feature>
<dbReference type="InterPro" id="IPR051211">
    <property type="entry name" value="PG_lysyltransferase"/>
</dbReference>
<dbReference type="EMBL" id="AZEX01000064">
    <property type="protein sequence ID" value="KRL58668.1"/>
    <property type="molecule type" value="Genomic_DNA"/>
</dbReference>
<feature type="domain" description="Phosphatidylglycerol lysyltransferase C-terminal" evidence="7">
    <location>
        <begin position="531"/>
        <end position="825"/>
    </location>
</feature>
<feature type="transmembrane region" description="Helical" evidence="6">
    <location>
        <begin position="206"/>
        <end position="228"/>
    </location>
</feature>
<feature type="transmembrane region" description="Helical" evidence="6">
    <location>
        <begin position="328"/>
        <end position="350"/>
    </location>
</feature>
<comment type="caution">
    <text evidence="8">The sequence shown here is derived from an EMBL/GenBank/DDBJ whole genome shotgun (WGS) entry which is preliminary data.</text>
</comment>
<name>A0A0R1RP18_9LACO</name>
<keyword evidence="4 6" id="KW-1133">Transmembrane helix</keyword>
<evidence type="ECO:0000256" key="5">
    <source>
        <dbReference type="ARBA" id="ARBA00023136"/>
    </source>
</evidence>
<dbReference type="GO" id="GO:0046677">
    <property type="term" value="P:response to antibiotic"/>
    <property type="evidence" value="ECO:0007669"/>
    <property type="project" value="UniProtKB-KW"/>
</dbReference>
<feature type="transmembrane region" description="Helical" evidence="6">
    <location>
        <begin position="57"/>
        <end position="76"/>
    </location>
</feature>
<gene>
    <name evidence="8" type="ORF">FC69_GL000098</name>
</gene>
<feature type="transmembrane region" description="Helical" evidence="6">
    <location>
        <begin position="394"/>
        <end position="411"/>
    </location>
</feature>
<feature type="transmembrane region" description="Helical" evidence="6">
    <location>
        <begin position="16"/>
        <end position="36"/>
    </location>
</feature>
<accession>A0A0R1RP18</accession>
<dbReference type="GO" id="GO:0006629">
    <property type="term" value="P:lipid metabolic process"/>
    <property type="evidence" value="ECO:0007669"/>
    <property type="project" value="UniProtKB-KW"/>
</dbReference>
<feature type="transmembrane region" description="Helical" evidence="6">
    <location>
        <begin position="287"/>
        <end position="307"/>
    </location>
</feature>
<dbReference type="SUPFAM" id="SSF55729">
    <property type="entry name" value="Acyl-CoA N-acyltransferases (Nat)"/>
    <property type="match status" value="1"/>
</dbReference>
<feature type="transmembrane region" description="Helical" evidence="6">
    <location>
        <begin position="96"/>
        <end position="117"/>
    </location>
</feature>
<feature type="transmembrane region" description="Helical" evidence="6">
    <location>
        <begin position="166"/>
        <end position="185"/>
    </location>
</feature>
<evidence type="ECO:0000256" key="4">
    <source>
        <dbReference type="ARBA" id="ARBA00022989"/>
    </source>
</evidence>
<dbReference type="InterPro" id="IPR016181">
    <property type="entry name" value="Acyl_CoA_acyltransferase"/>
</dbReference>
<dbReference type="eggNOG" id="COG0392">
    <property type="taxonomic scope" value="Bacteria"/>
</dbReference>
<feature type="transmembrane region" description="Helical" evidence="6">
    <location>
        <begin position="234"/>
        <end position="253"/>
    </location>
</feature>
<feature type="transmembrane region" description="Helical" evidence="6">
    <location>
        <begin position="417"/>
        <end position="436"/>
    </location>
</feature>
<dbReference type="PANTHER" id="PTHR34697:SF2">
    <property type="entry name" value="PHOSPHATIDYLGLYCEROL LYSYLTRANSFERASE"/>
    <property type="match status" value="1"/>
</dbReference>
<keyword evidence="5 6" id="KW-0472">Membrane</keyword>
<keyword evidence="2" id="KW-1003">Cell membrane</keyword>
<dbReference type="STRING" id="1423747.FC69_GL000098"/>
<organism evidence="8 9">
    <name type="scientific">Latilactobacillus fuchuensis DSM 14340 = JCM 11249</name>
    <dbReference type="NCBI Taxonomy" id="1423747"/>
    <lineage>
        <taxon>Bacteria</taxon>
        <taxon>Bacillati</taxon>
        <taxon>Bacillota</taxon>
        <taxon>Bacilli</taxon>
        <taxon>Lactobacillales</taxon>
        <taxon>Lactobacillaceae</taxon>
        <taxon>Latilactobacillus</taxon>
    </lineage>
</organism>
<dbReference type="PATRIC" id="fig|1423747.3.peg.99"/>
<dbReference type="OrthoDB" id="145485at2"/>
<protein>
    <recommendedName>
        <fullName evidence="7">Phosphatidylglycerol lysyltransferase C-terminal domain-containing protein</fullName>
    </recommendedName>
</protein>
<evidence type="ECO:0000313" key="9">
    <source>
        <dbReference type="Proteomes" id="UP000051264"/>
    </source>
</evidence>
<proteinExistence type="predicted"/>
<dbReference type="RefSeq" id="WP_025082721.1">
    <property type="nucleotide sequence ID" value="NZ_AZEX01000064.1"/>
</dbReference>
<evidence type="ECO:0000259" key="7">
    <source>
        <dbReference type="Pfam" id="PF09924"/>
    </source>
</evidence>
<feature type="transmembrane region" description="Helical" evidence="6">
    <location>
        <begin position="489"/>
        <end position="508"/>
    </location>
</feature>
<dbReference type="PANTHER" id="PTHR34697">
    <property type="entry name" value="PHOSPHATIDYLGLYCEROL LYSYLTRANSFERASE"/>
    <property type="match status" value="1"/>
</dbReference>
<feature type="transmembrane region" description="Helical" evidence="6">
    <location>
        <begin position="448"/>
        <end position="469"/>
    </location>
</feature>
<evidence type="ECO:0000313" key="8">
    <source>
        <dbReference type="EMBL" id="KRL58668.1"/>
    </source>
</evidence>
<dbReference type="NCBIfam" id="NF033480">
    <property type="entry name" value="bifunc_MprF"/>
    <property type="match status" value="1"/>
</dbReference>
<comment type="subcellular location">
    <subcellularLocation>
        <location evidence="1">Cell membrane</location>
        <topology evidence="1">Multi-pass membrane protein</topology>
    </subcellularLocation>
</comment>
<evidence type="ECO:0000256" key="6">
    <source>
        <dbReference type="SAM" id="Phobius"/>
    </source>
</evidence>
<feature type="transmembrane region" description="Helical" evidence="6">
    <location>
        <begin position="260"/>
        <end position="281"/>
    </location>
</feature>
<dbReference type="Pfam" id="PF09924">
    <property type="entry name" value="LPG_synthase_C"/>
    <property type="match status" value="1"/>
</dbReference>
<dbReference type="Proteomes" id="UP000051264">
    <property type="component" value="Unassembled WGS sequence"/>
</dbReference>
<reference evidence="8 9" key="1">
    <citation type="journal article" date="2015" name="Genome Announc.">
        <title>Expanding the biotechnology potential of lactobacilli through comparative genomics of 213 strains and associated genera.</title>
        <authorList>
            <person name="Sun Z."/>
            <person name="Harris H.M."/>
            <person name="McCann A."/>
            <person name="Guo C."/>
            <person name="Argimon S."/>
            <person name="Zhang W."/>
            <person name="Yang X."/>
            <person name="Jeffery I.B."/>
            <person name="Cooney J.C."/>
            <person name="Kagawa T.F."/>
            <person name="Liu W."/>
            <person name="Song Y."/>
            <person name="Salvetti E."/>
            <person name="Wrobel A."/>
            <person name="Rasinkangas P."/>
            <person name="Parkhill J."/>
            <person name="Rea M.C."/>
            <person name="O'Sullivan O."/>
            <person name="Ritari J."/>
            <person name="Douillard F.P."/>
            <person name="Paul Ross R."/>
            <person name="Yang R."/>
            <person name="Briner A.E."/>
            <person name="Felis G.E."/>
            <person name="de Vos W.M."/>
            <person name="Barrangou R."/>
            <person name="Klaenhammer T.R."/>
            <person name="Caufield P.W."/>
            <person name="Cui Y."/>
            <person name="Zhang H."/>
            <person name="O'Toole P.W."/>
        </authorList>
    </citation>
    <scope>NUCLEOTIDE SEQUENCE [LARGE SCALE GENOMIC DNA]</scope>
    <source>
        <strain evidence="8 9">DSM 14340</strain>
    </source>
</reference>
<sequence length="873" mass="99477">MKNWGQRFYQKIQKHLTLLKAIFILSVLVFVILEVGRIFRDLNGQQIQQSLTTQSPLTLIAMLILGFIAVLPMLNYDFVISELLPEDYSFWYQVKSGWIVNSFTNIAGFGGFLGASLRANFYGKKATQKEILMAISKIALFLLAGLSIWCLISFILIFGFGIGRVYATYWLWLVGGALYFPILLMSTRLKNASFFSDLSIQRVLRLTLGSFFEWGFAGSFFLIIGWFLEVPINFLQVLPLFMIANIIGVISMVPGGLGTFDLFMIFGLSAIGVGNATAVVWLSFYRIFYYIVPFLVGVGLFTHDAGSRLNQYLQGLPRQMLQKMAHRFIVFFLYFSGIILLVVATVPNFAVTNSVIGRLYPYTFFFLDRVTNIIVAFVMLGLARGVANRVKKVYWPLMVLLTIAIINTLWRDFSIKLAVFLMIVLVASVLLKHELYRERLEFSWSDRLVDGSLFAGAFILYALVGITNSPHLHRRKPIPTALLFPSERIWLLGFIGMLVAAITLFLVFRYLSRGGRSTLATPYDEARIQAVIEQFGGNEVSHLAYLQDKAVYFYQEEGTDQVFLLYRKKADRLIIMGEPIGNPDKILLAIEQLMREADLIDCHLAFYEISAELTMQLHEIGFDFIKFGEEGYVRLADFTLTGKKRRAERALMNKFEREGYQFKVLEPPFDTDLLAELKVVSDDWLDGRAEKGFSLGFFDADYLQKAPIAVVYDTDGQIVAFANEMPTGTQSITSIDLMRHRKSAPSGIMDEIFINLFQEKQAAGYEYFNLGMAPLANVGTSEFSFIEERLAHLIYEYGYHFYGFQGLRTYKQKYTTKWLPKYIAYQKRSSLIFTMLQILLVVNQKVTEQPHQHGVVGHLIRSVQIGNLSDTEK</sequence>
<evidence type="ECO:0000256" key="1">
    <source>
        <dbReference type="ARBA" id="ARBA00004651"/>
    </source>
</evidence>
<dbReference type="InterPro" id="IPR024320">
    <property type="entry name" value="LPG_synthase_C"/>
</dbReference>
<dbReference type="GO" id="GO:0055091">
    <property type="term" value="P:phospholipid homeostasis"/>
    <property type="evidence" value="ECO:0007669"/>
    <property type="project" value="TreeGrafter"/>
</dbReference>
<dbReference type="GO" id="GO:0005886">
    <property type="term" value="C:plasma membrane"/>
    <property type="evidence" value="ECO:0007669"/>
    <property type="project" value="UniProtKB-SubCell"/>
</dbReference>
<keyword evidence="3 6" id="KW-0812">Transmembrane</keyword>
<dbReference type="eggNOG" id="COG2898">
    <property type="taxonomic scope" value="Bacteria"/>
</dbReference>